<sequence>MIKLVRVDHRLIHGQVALTWTNAINADCILVANDDILDDPVQKTTLKLAAPHNVKVVIKSIEDSIEAINDGKTDKYKLFIVTKTIADAHRLAQKVDQINKINIGSVKEAPGSSALTHTVFVSDEDRSELNSMVAEGFHVFAQQVPTDKAVDLSKLL</sequence>
<evidence type="ECO:0000256" key="3">
    <source>
        <dbReference type="ARBA" id="ARBA00022490"/>
    </source>
</evidence>
<comment type="caution">
    <text evidence="10">The sequence shown here is derived from an EMBL/GenBank/DDBJ whole genome shotgun (WGS) entry which is preliminary data.</text>
</comment>
<feature type="domain" description="PTS EIIB type-4" evidence="8">
    <location>
        <begin position="1"/>
        <end position="156"/>
    </location>
</feature>
<keyword evidence="2" id="KW-0813">Transport</keyword>
<evidence type="ECO:0000313" key="9">
    <source>
        <dbReference type="EMBL" id="MDT2404286.1"/>
    </source>
</evidence>
<reference evidence="9" key="2">
    <citation type="submission" date="2023-03" db="EMBL/GenBank/DDBJ databases">
        <authorList>
            <person name="Shen W."/>
            <person name="Cai J."/>
        </authorList>
    </citation>
    <scope>NUCLEOTIDE SEQUENCE</scope>
    <source>
        <strain evidence="9">P33-2</strain>
    </source>
</reference>
<keyword evidence="7" id="KW-0418">Kinase</keyword>
<dbReference type="GO" id="GO:0008982">
    <property type="term" value="F:protein-N(PI)-phosphohistidine-sugar phosphotransferase activity"/>
    <property type="evidence" value="ECO:0007669"/>
    <property type="project" value="InterPro"/>
</dbReference>
<accession>A0A4P8KDD5</accession>
<protein>
    <submittedName>
        <fullName evidence="10">PTS mannose/fructose/sorbose transporter subunit IIB</fullName>
    </submittedName>
    <submittedName>
        <fullName evidence="9">PTS sugar transporter subunit IIB</fullName>
    </submittedName>
</protein>
<keyword evidence="4 9" id="KW-0762">Sugar transport</keyword>
<evidence type="ECO:0000313" key="10">
    <source>
        <dbReference type="EMBL" id="TRZ32776.1"/>
    </source>
</evidence>
<dbReference type="RefSeq" id="WP_048720666.1">
    <property type="nucleotide sequence ID" value="NZ_CAAKOC010000165.1"/>
</dbReference>
<proteinExistence type="predicted"/>
<keyword evidence="3" id="KW-0963">Cytoplasm</keyword>
<evidence type="ECO:0000256" key="5">
    <source>
        <dbReference type="ARBA" id="ARBA00022679"/>
    </source>
</evidence>
<dbReference type="Proteomes" id="UP001260773">
    <property type="component" value="Unassembled WGS sequence"/>
</dbReference>
<dbReference type="GO" id="GO:0009401">
    <property type="term" value="P:phosphoenolpyruvate-dependent sugar phosphotransferase system"/>
    <property type="evidence" value="ECO:0007669"/>
    <property type="project" value="UniProtKB-KW"/>
</dbReference>
<name>A0A4P8KDD5_ENTAV</name>
<dbReference type="Pfam" id="PF03830">
    <property type="entry name" value="PTSIIB_sorb"/>
    <property type="match status" value="1"/>
</dbReference>
<dbReference type="Gene3D" id="3.40.35.10">
    <property type="entry name" value="Phosphotransferase system, sorbose subfamily IIB component"/>
    <property type="match status" value="1"/>
</dbReference>
<keyword evidence="6" id="KW-0598">Phosphotransferase system</keyword>
<dbReference type="EMBL" id="JARPWH010000092">
    <property type="protein sequence ID" value="MDT2404286.1"/>
    <property type="molecule type" value="Genomic_DNA"/>
</dbReference>
<dbReference type="PROSITE" id="PS51101">
    <property type="entry name" value="PTS_EIIB_TYPE_4"/>
    <property type="match status" value="1"/>
</dbReference>
<evidence type="ECO:0000256" key="4">
    <source>
        <dbReference type="ARBA" id="ARBA00022597"/>
    </source>
</evidence>
<dbReference type="AlphaFoldDB" id="A0A4P8KDD5"/>
<evidence type="ECO:0000256" key="6">
    <source>
        <dbReference type="ARBA" id="ARBA00022683"/>
    </source>
</evidence>
<evidence type="ECO:0000313" key="11">
    <source>
        <dbReference type="Proteomes" id="UP000316316"/>
    </source>
</evidence>
<dbReference type="SUPFAM" id="SSF52728">
    <property type="entry name" value="PTS IIb component"/>
    <property type="match status" value="1"/>
</dbReference>
<reference evidence="10 11" key="1">
    <citation type="submission" date="2017-10" db="EMBL/GenBank/DDBJ databases">
        <title>FDA dAtabase for Regulatory Grade micrObial Sequences (FDA-ARGOS): Supporting development and validation of Infectious Disease Dx tests.</title>
        <authorList>
            <person name="Campos J."/>
            <person name="Goldberg B."/>
            <person name="Tallon L.J."/>
            <person name="Sadzewicz L."/>
            <person name="Sengamalay N."/>
            <person name="Ott S."/>
            <person name="Godinez A."/>
            <person name="Nagaraj S."/>
            <person name="Vyas G."/>
            <person name="Aluvathingal J."/>
            <person name="Nadendla S."/>
            <person name="Geyer C."/>
            <person name="Nandy P."/>
            <person name="Hobson J."/>
            <person name="Sichtig H."/>
        </authorList>
    </citation>
    <scope>NUCLEOTIDE SEQUENCE [LARGE SCALE GENOMIC DNA]</scope>
    <source>
        <strain evidence="10 11">FDAARGOS_185</strain>
    </source>
</reference>
<organism evidence="10 11">
    <name type="scientific">Enterococcus avium</name>
    <name type="common">Streptococcus avium</name>
    <dbReference type="NCBI Taxonomy" id="33945"/>
    <lineage>
        <taxon>Bacteria</taxon>
        <taxon>Bacillati</taxon>
        <taxon>Bacillota</taxon>
        <taxon>Bacilli</taxon>
        <taxon>Lactobacillales</taxon>
        <taxon>Enterococcaceae</taxon>
        <taxon>Enterococcus</taxon>
    </lineage>
</organism>
<dbReference type="CDD" id="cd00001">
    <property type="entry name" value="PTS_IIB_man"/>
    <property type="match status" value="1"/>
</dbReference>
<evidence type="ECO:0000256" key="2">
    <source>
        <dbReference type="ARBA" id="ARBA00022448"/>
    </source>
</evidence>
<dbReference type="InterPro" id="IPR004720">
    <property type="entry name" value="PTS_IIB_sorbose-sp"/>
</dbReference>
<dbReference type="Proteomes" id="UP000316316">
    <property type="component" value="Unassembled WGS sequence"/>
</dbReference>
<dbReference type="InterPro" id="IPR036667">
    <property type="entry name" value="PTS_IIB_sorbose-sp_sf"/>
</dbReference>
<comment type="subcellular location">
    <subcellularLocation>
        <location evidence="1">Cytoplasm</location>
    </subcellularLocation>
</comment>
<dbReference type="EMBL" id="PDXQ01000001">
    <property type="protein sequence ID" value="TRZ32776.1"/>
    <property type="molecule type" value="Genomic_DNA"/>
</dbReference>
<evidence type="ECO:0000256" key="1">
    <source>
        <dbReference type="ARBA" id="ARBA00004496"/>
    </source>
</evidence>
<evidence type="ECO:0000259" key="8">
    <source>
        <dbReference type="PROSITE" id="PS51101"/>
    </source>
</evidence>
<keyword evidence="5" id="KW-0808">Transferase</keyword>
<evidence type="ECO:0000256" key="7">
    <source>
        <dbReference type="ARBA" id="ARBA00022777"/>
    </source>
</evidence>
<dbReference type="GO" id="GO:0005737">
    <property type="term" value="C:cytoplasm"/>
    <property type="evidence" value="ECO:0007669"/>
    <property type="project" value="UniProtKB-SubCell"/>
</dbReference>
<gene>
    <name evidence="10" type="ORF">AUF17_01230</name>
    <name evidence="9" type="ORF">P7D43_18115</name>
</gene>
<dbReference type="GO" id="GO:0016301">
    <property type="term" value="F:kinase activity"/>
    <property type="evidence" value="ECO:0007669"/>
    <property type="project" value="UniProtKB-KW"/>
</dbReference>